<name>A0A023G026_AMBPA</name>
<dbReference type="EMBL" id="GBBL01000183">
    <property type="protein sequence ID" value="JAC27137.1"/>
    <property type="molecule type" value="mRNA"/>
</dbReference>
<proteinExistence type="evidence at transcript level"/>
<dbReference type="AlphaFoldDB" id="A0A023G026"/>
<dbReference type="PROSITE" id="PS51257">
    <property type="entry name" value="PROKAR_LIPOPROTEIN"/>
    <property type="match status" value="1"/>
</dbReference>
<feature type="transmembrane region" description="Helical" evidence="1">
    <location>
        <begin position="6"/>
        <end position="27"/>
    </location>
</feature>
<evidence type="ECO:0000313" key="2">
    <source>
        <dbReference type="EMBL" id="JAC27137.1"/>
    </source>
</evidence>
<keyword evidence="1" id="KW-0812">Transmembrane</keyword>
<evidence type="ECO:0000256" key="1">
    <source>
        <dbReference type="SAM" id="Phobius"/>
    </source>
</evidence>
<reference evidence="2" key="1">
    <citation type="submission" date="2014-03" db="EMBL/GenBank/DDBJ databases">
        <title>The sialotranscriptome of Amblyomma triste, Amblyomma parvum and Amblyomma cajennense ticks, uncovered by 454-based RNA-seq.</title>
        <authorList>
            <person name="Garcia G.R."/>
            <person name="Gardinassi L.G."/>
            <person name="Ribeiro J.M."/>
            <person name="Anatrielo E."/>
            <person name="Ferreira B.R."/>
            <person name="Moreira H.N."/>
            <person name="Mafra C."/>
            <person name="Olegario M.M."/>
            <person name="Szabo P.J."/>
            <person name="Miranda-Santos I.K."/>
            <person name="Maruyama S.R."/>
        </authorList>
    </citation>
    <scope>NUCLEOTIDE SEQUENCE</scope>
    <source>
        <strain evidence="2">Araguapaz</strain>
        <tissue evidence="2">Salivary glands</tissue>
    </source>
</reference>
<organism evidence="2">
    <name type="scientific">Amblyomma parvum</name>
    <name type="common">South American tick</name>
    <dbReference type="NCBI Taxonomy" id="251391"/>
    <lineage>
        <taxon>Eukaryota</taxon>
        <taxon>Metazoa</taxon>
        <taxon>Ecdysozoa</taxon>
        <taxon>Arthropoda</taxon>
        <taxon>Chelicerata</taxon>
        <taxon>Arachnida</taxon>
        <taxon>Acari</taxon>
        <taxon>Parasitiformes</taxon>
        <taxon>Ixodida</taxon>
        <taxon>Ixodoidea</taxon>
        <taxon>Ixodidae</taxon>
        <taxon>Amblyomminae</taxon>
        <taxon>Amblyomma</taxon>
    </lineage>
</organism>
<keyword evidence="1" id="KW-1133">Transmembrane helix</keyword>
<accession>A0A023G026</accession>
<protein>
    <submittedName>
        <fullName evidence="2">Putative secreted protein</fullName>
    </submittedName>
</protein>
<keyword evidence="1" id="KW-0472">Membrane</keyword>
<sequence length="103" mass="11825">MESRQLSLNVLFCSSWLVSCLAMMAFCPLMERNSHPKCSVKIISADWLGHCIRSTKLFFIQLFHSQRRLLWVTTLFETHIQIRILQACGSTAFEGCPTNLFAL</sequence>